<sequence>MAIRIFITGGTFDKEYDEITGQLFFKETHLPEMLKLGRSKLNVDIRTLMMIDSLQMTPTDRELIAEQCIRCEHNRIIITHGTDTMVETAAVLAGKNINKTIVITGAMIPYKFGSSDGLFNLGSAMAFVQTLPKGVYVAMNGRWFNWNNVWKNRQTGIFEELP</sequence>
<dbReference type="GO" id="GO:0004067">
    <property type="term" value="F:asparaginase activity"/>
    <property type="evidence" value="ECO:0007669"/>
    <property type="project" value="UniProtKB-UniRule"/>
</dbReference>
<protein>
    <submittedName>
        <fullName evidence="4">Asparaginase</fullName>
    </submittedName>
</protein>
<reference evidence="4 5" key="1">
    <citation type="submission" date="2019-11" db="EMBL/GenBank/DDBJ databases">
        <authorList>
            <person name="Im W.T."/>
        </authorList>
    </citation>
    <scope>NUCLEOTIDE SEQUENCE [LARGE SCALE GENOMIC DNA]</scope>
    <source>
        <strain evidence="4 5">SB-02</strain>
    </source>
</reference>
<accession>A0A6I6GC85</accession>
<feature type="binding site" evidence="2">
    <location>
        <begin position="82"/>
        <end position="83"/>
    </location>
    <ligand>
        <name>substrate</name>
    </ligand>
</feature>
<dbReference type="PIRSF" id="PIRSF001220">
    <property type="entry name" value="L-ASNase_gatD"/>
    <property type="match status" value="1"/>
</dbReference>
<dbReference type="PIRSF" id="PIRSF500176">
    <property type="entry name" value="L_ASNase"/>
    <property type="match status" value="1"/>
</dbReference>
<dbReference type="SUPFAM" id="SSF53774">
    <property type="entry name" value="Glutaminase/Asparaginase"/>
    <property type="match status" value="1"/>
</dbReference>
<evidence type="ECO:0000256" key="1">
    <source>
        <dbReference type="PIRSR" id="PIRSR001220-1"/>
    </source>
</evidence>
<dbReference type="KEGG" id="fls:GLV81_06790"/>
<feature type="domain" description="L-asparaginase N-terminal" evidence="3">
    <location>
        <begin position="3"/>
        <end position="154"/>
    </location>
</feature>
<organism evidence="4 5">
    <name type="scientific">Phnomibacter ginsenosidimutans</name>
    <dbReference type="NCBI Taxonomy" id="2676868"/>
    <lineage>
        <taxon>Bacteria</taxon>
        <taxon>Pseudomonadati</taxon>
        <taxon>Bacteroidota</taxon>
        <taxon>Chitinophagia</taxon>
        <taxon>Chitinophagales</taxon>
        <taxon>Chitinophagaceae</taxon>
        <taxon>Phnomibacter</taxon>
    </lineage>
</organism>
<keyword evidence="5" id="KW-1185">Reference proteome</keyword>
<dbReference type="InterPro" id="IPR027474">
    <property type="entry name" value="L-asparaginase_N"/>
</dbReference>
<dbReference type="EMBL" id="CP046566">
    <property type="protein sequence ID" value="QGW27840.1"/>
    <property type="molecule type" value="Genomic_DNA"/>
</dbReference>
<evidence type="ECO:0000256" key="2">
    <source>
        <dbReference type="PIRSR" id="PIRSR001220-2"/>
    </source>
</evidence>
<gene>
    <name evidence="4" type="ORF">GLV81_06790</name>
</gene>
<proteinExistence type="predicted"/>
<dbReference type="RefSeq" id="WP_157477986.1">
    <property type="nucleotide sequence ID" value="NZ_CP046566.1"/>
</dbReference>
<dbReference type="PRINTS" id="PR00139">
    <property type="entry name" value="ASNGLNASE"/>
</dbReference>
<dbReference type="Pfam" id="PF00710">
    <property type="entry name" value="Asparaginase"/>
    <property type="match status" value="1"/>
</dbReference>
<evidence type="ECO:0000259" key="3">
    <source>
        <dbReference type="Pfam" id="PF00710"/>
    </source>
</evidence>
<evidence type="ECO:0000313" key="5">
    <source>
        <dbReference type="Proteomes" id="UP000426027"/>
    </source>
</evidence>
<dbReference type="InterPro" id="IPR036152">
    <property type="entry name" value="Asp/glu_Ase-like_sf"/>
</dbReference>
<dbReference type="Gene3D" id="3.40.50.1170">
    <property type="entry name" value="L-asparaginase, N-terminal domain"/>
    <property type="match status" value="1"/>
</dbReference>
<dbReference type="PANTHER" id="PTHR11707:SF28">
    <property type="entry name" value="60 KDA LYSOPHOSPHOLIPASE"/>
    <property type="match status" value="1"/>
</dbReference>
<dbReference type="InterPro" id="IPR006034">
    <property type="entry name" value="Asparaginase/glutaminase-like"/>
</dbReference>
<dbReference type="Proteomes" id="UP000426027">
    <property type="component" value="Chromosome"/>
</dbReference>
<feature type="active site" description="O-isoaspartyl threonine intermediate" evidence="1">
    <location>
        <position position="11"/>
    </location>
</feature>
<evidence type="ECO:0000313" key="4">
    <source>
        <dbReference type="EMBL" id="QGW27840.1"/>
    </source>
</evidence>
<feature type="binding site" evidence="2">
    <location>
        <position position="53"/>
    </location>
    <ligand>
        <name>substrate</name>
    </ligand>
</feature>
<dbReference type="PANTHER" id="PTHR11707">
    <property type="entry name" value="L-ASPARAGINASE"/>
    <property type="match status" value="1"/>
</dbReference>
<dbReference type="AlphaFoldDB" id="A0A6I6GC85"/>
<dbReference type="PROSITE" id="PS51732">
    <property type="entry name" value="ASN_GLN_ASE_3"/>
    <property type="match status" value="1"/>
</dbReference>
<name>A0A6I6GC85_9BACT</name>
<dbReference type="InterPro" id="IPR037152">
    <property type="entry name" value="L-asparaginase_N_sf"/>
</dbReference>